<evidence type="ECO:0000256" key="4">
    <source>
        <dbReference type="ARBA" id="ARBA00022692"/>
    </source>
</evidence>
<feature type="transmembrane region" description="Helical" evidence="7">
    <location>
        <begin position="129"/>
        <end position="152"/>
    </location>
</feature>
<keyword evidence="4 7" id="KW-0812">Transmembrane</keyword>
<comment type="caution">
    <text evidence="8">The sequence shown here is derived from an EMBL/GenBank/DDBJ whole genome shotgun (WGS) entry which is preliminary data.</text>
</comment>
<evidence type="ECO:0000256" key="7">
    <source>
        <dbReference type="SAM" id="Phobius"/>
    </source>
</evidence>
<accession>A0A7X0NF32</accession>
<feature type="transmembrane region" description="Helical" evidence="7">
    <location>
        <begin position="172"/>
        <end position="192"/>
    </location>
</feature>
<feature type="transmembrane region" description="Helical" evidence="7">
    <location>
        <begin position="204"/>
        <end position="224"/>
    </location>
</feature>
<proteinExistence type="predicted"/>
<dbReference type="GO" id="GO:0015297">
    <property type="term" value="F:antiporter activity"/>
    <property type="evidence" value="ECO:0007669"/>
    <property type="project" value="InterPro"/>
</dbReference>
<name>A0A7X0NF32_9GAMM</name>
<keyword evidence="3" id="KW-1003">Cell membrane</keyword>
<feature type="transmembrane region" description="Helical" evidence="7">
    <location>
        <begin position="230"/>
        <end position="254"/>
    </location>
</feature>
<evidence type="ECO:0000256" key="1">
    <source>
        <dbReference type="ARBA" id="ARBA00004429"/>
    </source>
</evidence>
<dbReference type="NCBIfam" id="TIGR00797">
    <property type="entry name" value="matE"/>
    <property type="match status" value="1"/>
</dbReference>
<feature type="transmembrane region" description="Helical" evidence="7">
    <location>
        <begin position="363"/>
        <end position="384"/>
    </location>
</feature>
<evidence type="ECO:0000256" key="6">
    <source>
        <dbReference type="ARBA" id="ARBA00023136"/>
    </source>
</evidence>
<keyword evidence="6 7" id="KW-0472">Membrane</keyword>
<dbReference type="PIRSF" id="PIRSF006603">
    <property type="entry name" value="DinF"/>
    <property type="match status" value="1"/>
</dbReference>
<keyword evidence="2" id="KW-0813">Transport</keyword>
<evidence type="ECO:0000313" key="8">
    <source>
        <dbReference type="EMBL" id="MBB6542168.1"/>
    </source>
</evidence>
<dbReference type="PANTHER" id="PTHR43549:SF3">
    <property type="entry name" value="MULTIDRUG RESISTANCE PROTEIN YPNP-RELATED"/>
    <property type="match status" value="1"/>
</dbReference>
<feature type="transmembrane region" description="Helical" evidence="7">
    <location>
        <begin position="87"/>
        <end position="108"/>
    </location>
</feature>
<evidence type="ECO:0000256" key="5">
    <source>
        <dbReference type="ARBA" id="ARBA00022989"/>
    </source>
</evidence>
<gene>
    <name evidence="8" type="ORF">HNQ55_000646</name>
</gene>
<dbReference type="GO" id="GO:0005886">
    <property type="term" value="C:plasma membrane"/>
    <property type="evidence" value="ECO:0007669"/>
    <property type="project" value="UniProtKB-SubCell"/>
</dbReference>
<feature type="transmembrane region" description="Helical" evidence="7">
    <location>
        <begin position="452"/>
        <end position="471"/>
    </location>
</feature>
<feature type="transmembrane region" description="Helical" evidence="7">
    <location>
        <begin position="396"/>
        <end position="413"/>
    </location>
</feature>
<keyword evidence="5 7" id="KW-1133">Transmembrane helix</keyword>
<dbReference type="GO" id="GO:0042910">
    <property type="term" value="F:xenobiotic transmembrane transporter activity"/>
    <property type="evidence" value="ECO:0007669"/>
    <property type="project" value="InterPro"/>
</dbReference>
<evidence type="ECO:0000256" key="2">
    <source>
        <dbReference type="ARBA" id="ARBA00022448"/>
    </source>
</evidence>
<dbReference type="InterPro" id="IPR002528">
    <property type="entry name" value="MATE_fam"/>
</dbReference>
<evidence type="ECO:0000313" key="9">
    <source>
        <dbReference type="Proteomes" id="UP000537141"/>
    </source>
</evidence>
<reference evidence="8 9" key="1">
    <citation type="submission" date="2020-08" db="EMBL/GenBank/DDBJ databases">
        <title>Genomic Encyclopedia of Type Strains, Phase IV (KMG-IV): sequencing the most valuable type-strain genomes for metagenomic binning, comparative biology and taxonomic classification.</title>
        <authorList>
            <person name="Goeker M."/>
        </authorList>
    </citation>
    <scope>NUCLEOTIDE SEQUENCE [LARGE SCALE GENOMIC DNA]</scope>
    <source>
        <strain evidence="8 9">DSM 26287</strain>
    </source>
</reference>
<dbReference type="Proteomes" id="UP000537141">
    <property type="component" value="Unassembled WGS sequence"/>
</dbReference>
<dbReference type="InterPro" id="IPR052031">
    <property type="entry name" value="Membrane_Transporter-Flippase"/>
</dbReference>
<feature type="transmembrane region" description="Helical" evidence="7">
    <location>
        <begin position="61"/>
        <end position="81"/>
    </location>
</feature>
<feature type="transmembrane region" description="Helical" evidence="7">
    <location>
        <begin position="425"/>
        <end position="445"/>
    </location>
</feature>
<dbReference type="EMBL" id="JACHHU010000003">
    <property type="protein sequence ID" value="MBB6542168.1"/>
    <property type="molecule type" value="Genomic_DNA"/>
</dbReference>
<keyword evidence="9" id="KW-1185">Reference proteome</keyword>
<organism evidence="8 9">
    <name type="scientific">Thalassotalea piscium</name>
    <dbReference type="NCBI Taxonomy" id="1230533"/>
    <lineage>
        <taxon>Bacteria</taxon>
        <taxon>Pseudomonadati</taxon>
        <taxon>Pseudomonadota</taxon>
        <taxon>Gammaproteobacteria</taxon>
        <taxon>Alteromonadales</taxon>
        <taxon>Colwelliaceae</taxon>
        <taxon>Thalassotalea</taxon>
    </lineage>
</organism>
<evidence type="ECO:0000256" key="3">
    <source>
        <dbReference type="ARBA" id="ARBA00022475"/>
    </source>
</evidence>
<sequence>MNTLKLNIYMATLNTIFYNSLAFRFITEETHLMTQNVQKKPIDLLVDPVAETLKRMTIPMIYGMALLMTFNLVDTFFVSLLGTKPLAAISFTFPITFTVISLTIGLGIGTSAVIARSLGKGDEKTAKCAGTSAFILTAIIVGGLSLLGFLFADEIFRLLGATDALMPLIHDYMDYWFLGSVFLIGPMIGNSILRSSGDTKTPSIIMGVGGIINAILDPILIFGFGPVPGMGIKGAAIATLISWAVGLAYILYVVAYKKRLIHTTFIFVKTFLVSSKSILHIGLPAAGANMLTPIAAGVLTAIVSDYGAAAVAAFGVGSRIESIACLVLLAMTMTLPPFISQNFGAGNMKRVEQSYMTSIKFVLIWQVFVYLVLLLLAPWIASIFSQEKAVADLIKLFIWILPLGYGLQGVVILTNSSFNALHKPMISLVLSVVRLFVCYVPLAYLGSRFFGLEGFFIGALLGNVIMAVISYKTFMKQFCIEATKAEAIS</sequence>
<protein>
    <submittedName>
        <fullName evidence="8">Putative MATE family efflux protein</fullName>
    </submittedName>
</protein>
<dbReference type="InterPro" id="IPR048279">
    <property type="entry name" value="MdtK-like"/>
</dbReference>
<comment type="subcellular location">
    <subcellularLocation>
        <location evidence="1">Cell inner membrane</location>
        <topology evidence="1">Multi-pass membrane protein</topology>
    </subcellularLocation>
</comment>
<dbReference type="Pfam" id="PF01554">
    <property type="entry name" value="MatE"/>
    <property type="match status" value="2"/>
</dbReference>
<dbReference type="PANTHER" id="PTHR43549">
    <property type="entry name" value="MULTIDRUG RESISTANCE PROTEIN YPNP-RELATED"/>
    <property type="match status" value="1"/>
</dbReference>
<feature type="transmembrane region" description="Helical" evidence="7">
    <location>
        <begin position="323"/>
        <end position="343"/>
    </location>
</feature>
<dbReference type="AlphaFoldDB" id="A0A7X0NF32"/>